<keyword evidence="4" id="KW-1185">Reference proteome</keyword>
<feature type="compositionally biased region" description="Basic and acidic residues" evidence="1">
    <location>
        <begin position="612"/>
        <end position="636"/>
    </location>
</feature>
<evidence type="ECO:0000313" key="4">
    <source>
        <dbReference type="Proteomes" id="UP000054359"/>
    </source>
</evidence>
<feature type="compositionally biased region" description="Polar residues" evidence="1">
    <location>
        <begin position="637"/>
        <end position="649"/>
    </location>
</feature>
<feature type="compositionally biased region" description="Polar residues" evidence="1">
    <location>
        <begin position="684"/>
        <end position="711"/>
    </location>
</feature>
<evidence type="ECO:0000256" key="2">
    <source>
        <dbReference type="SAM" id="SignalP"/>
    </source>
</evidence>
<feature type="region of interest" description="Disordered" evidence="1">
    <location>
        <begin position="732"/>
        <end position="796"/>
    </location>
</feature>
<reference evidence="3 4" key="1">
    <citation type="submission" date="2013-11" db="EMBL/GenBank/DDBJ databases">
        <title>Genome sequencing of Stegodyphus mimosarum.</title>
        <authorList>
            <person name="Bechsgaard J."/>
        </authorList>
    </citation>
    <scope>NUCLEOTIDE SEQUENCE [LARGE SCALE GENOMIC DNA]</scope>
</reference>
<accession>A0A087TDR0</accession>
<feature type="compositionally biased region" description="Basic residues" evidence="1">
    <location>
        <begin position="152"/>
        <end position="161"/>
    </location>
</feature>
<feature type="compositionally biased region" description="Basic and acidic residues" evidence="1">
    <location>
        <begin position="307"/>
        <end position="320"/>
    </location>
</feature>
<feature type="compositionally biased region" description="Polar residues" evidence="1">
    <location>
        <begin position="341"/>
        <end position="385"/>
    </location>
</feature>
<dbReference type="AlphaFoldDB" id="A0A087TDR0"/>
<feature type="compositionally biased region" description="Polar residues" evidence="1">
    <location>
        <begin position="596"/>
        <end position="611"/>
    </location>
</feature>
<gene>
    <name evidence="3" type="ORF">X975_05040</name>
</gene>
<name>A0A087TDR0_STEMI</name>
<feature type="region of interest" description="Disordered" evidence="1">
    <location>
        <begin position="58"/>
        <end position="82"/>
    </location>
</feature>
<feature type="signal peptide" evidence="2">
    <location>
        <begin position="1"/>
        <end position="22"/>
    </location>
</feature>
<protein>
    <submittedName>
        <fullName evidence="3">Uncharacterized protein</fullName>
    </submittedName>
</protein>
<feature type="compositionally biased region" description="Polar residues" evidence="1">
    <location>
        <begin position="506"/>
        <end position="534"/>
    </location>
</feature>
<evidence type="ECO:0000256" key="1">
    <source>
        <dbReference type="SAM" id="MobiDB-lite"/>
    </source>
</evidence>
<proteinExistence type="predicted"/>
<dbReference type="EMBL" id="KK114763">
    <property type="protein sequence ID" value="KFM63249.1"/>
    <property type="molecule type" value="Genomic_DNA"/>
</dbReference>
<feature type="compositionally biased region" description="Polar residues" evidence="1">
    <location>
        <begin position="197"/>
        <end position="207"/>
    </location>
</feature>
<feature type="region of interest" description="Disordered" evidence="1">
    <location>
        <begin position="146"/>
        <end position="216"/>
    </location>
</feature>
<feature type="region of interest" description="Disordered" evidence="1">
    <location>
        <begin position="288"/>
        <end position="649"/>
    </location>
</feature>
<feature type="compositionally biased region" description="Basic and acidic residues" evidence="1">
    <location>
        <begin position="73"/>
        <end position="82"/>
    </location>
</feature>
<organism evidence="3 4">
    <name type="scientific">Stegodyphus mimosarum</name>
    <name type="common">African social velvet spider</name>
    <dbReference type="NCBI Taxonomy" id="407821"/>
    <lineage>
        <taxon>Eukaryota</taxon>
        <taxon>Metazoa</taxon>
        <taxon>Ecdysozoa</taxon>
        <taxon>Arthropoda</taxon>
        <taxon>Chelicerata</taxon>
        <taxon>Arachnida</taxon>
        <taxon>Araneae</taxon>
        <taxon>Araneomorphae</taxon>
        <taxon>Entelegynae</taxon>
        <taxon>Eresoidea</taxon>
        <taxon>Eresidae</taxon>
        <taxon>Stegodyphus</taxon>
    </lineage>
</organism>
<feature type="non-terminal residue" evidence="3">
    <location>
        <position position="918"/>
    </location>
</feature>
<evidence type="ECO:0000313" key="3">
    <source>
        <dbReference type="EMBL" id="KFM63249.1"/>
    </source>
</evidence>
<feature type="chain" id="PRO_5001829580" evidence="2">
    <location>
        <begin position="23"/>
        <end position="918"/>
    </location>
</feature>
<dbReference type="Proteomes" id="UP000054359">
    <property type="component" value="Unassembled WGS sequence"/>
</dbReference>
<feature type="region of interest" description="Disordered" evidence="1">
    <location>
        <begin position="669"/>
        <end position="719"/>
    </location>
</feature>
<dbReference type="OrthoDB" id="10349494at2759"/>
<feature type="compositionally biased region" description="Basic and acidic residues" evidence="1">
    <location>
        <begin position="748"/>
        <end position="768"/>
    </location>
</feature>
<dbReference type="OMA" id="NNQERAN"/>
<feature type="compositionally biased region" description="Basic and acidic residues" evidence="1">
    <location>
        <begin position="178"/>
        <end position="192"/>
    </location>
</feature>
<sequence length="918" mass="103501">MATVLRLAVLIAVLWLIQEVRSDEQEKKVDGSDTIQNPKGDKHSKDFFISDSTNAYVNSDNPSRKRNVPKTAWSHEDTGAENRRDFTTRGMESKQDKLSFLHISKLFKYILSFVYDMDEEKKTALAKVLENPKETDAFEEPTKKLSGSYIKHSSKRHRKLRNTKEKSGCTEVSGTKCNKSEENKDRESKQAVREGSNYGNLKNSNNGDAPIDDEISSDYFFDDDREYGDNFENTYPTHNRDRNFKVIEPVVPAKPEKTDKNSAAYARKKIFSKEESFNEKEPYEVKDNVFIQDQIGHSGNAAGNNKLDSEANNKPEKEKQIVSFPLSSNTSETKPYKDLQANDQQSSDDPSPTINDSETITQAYNENPNYASSQYGKETSFTSSPEGMKKEESPNDVPAQFDKESFSPSPEGTKKAENPNFAPAQFEKESFTSSPDGIEKERSPNEAPSEPNKAITASSLDTVKEDVNPNDDPSQVAKEIILSSPSDIKSDENPNGDRYQLDKEGTASSPNGMQKNENLNDSSSHLGIQTTTYHPNDVQGDRNPDDATLQLGKETRTTSSVDENKDKNPDYVTAPVGKENSTPFPDDVEREEIPNDATSQVDKEIITSSPSDLEKNEQHKSSTSSDSEKEANRRETPVNSVYPNYRNSNQFTEENYPAFSIVIMTTESGSSQHTEYNPLKDNNKQSLLSTTEANDKLNNFRNSNEETSNSPILLENDGASDGVHKTFVENATTKQEEFGTPSNTASQEDVKNNRHLHESEPFPQKDSENPLTQSELPKETQLVKYPHSSDCEDEDFEDLSKAYSTDEYQDDYSLSDYFDEYSGESDHGLELQSIYGHYSEEIGTILGSKQAEQTYYTEYDSENKTDMPLAVSPSNNTNIQDYYKPEHTFNTILEYIYKYTNNVLFKTLKEHPNSTSMH</sequence>
<keyword evidence="2" id="KW-0732">Signal</keyword>